<keyword evidence="2" id="KW-1185">Reference proteome</keyword>
<sequence length="317" mass="34397">MAMTIPSSSSSPPNWSFSIRDIAAADLIATAQLCFQAFWEHNVSAGISAGVDFPDVESARFMIQQRLDDPLADGVVAVNDRLGDVIGVGFIHYGRKVNSFTAVAVDPKASGKGVGKAVMFALLAKSAKTEAVSIRLTQSATNMKSFALYASVGFMPVECVCNFAGILQPDQSAAAAASLNLDLDGFEVRQMEELDIKCCSDLFNRALNFNREPELRARLSSHPKEVWVVTKSGSIEGFTTGFSRSGYTITTSEEACVALYCNASGYVFIQIICQLYPRILKWALAAKLPLIRNAWVMVHGEYQRPAKGLVWGTCGFH</sequence>
<name>A0ACC2BK82_DIPCM</name>
<reference evidence="2" key="1">
    <citation type="journal article" date="2024" name="Proc. Natl. Acad. Sci. U.S.A.">
        <title>Extraordinary preservation of gene collinearity over three hundred million years revealed in homosporous lycophytes.</title>
        <authorList>
            <person name="Li C."/>
            <person name="Wickell D."/>
            <person name="Kuo L.Y."/>
            <person name="Chen X."/>
            <person name="Nie B."/>
            <person name="Liao X."/>
            <person name="Peng D."/>
            <person name="Ji J."/>
            <person name="Jenkins J."/>
            <person name="Williams M."/>
            <person name="Shu S."/>
            <person name="Plott C."/>
            <person name="Barry K."/>
            <person name="Rajasekar S."/>
            <person name="Grimwood J."/>
            <person name="Han X."/>
            <person name="Sun S."/>
            <person name="Hou Z."/>
            <person name="He W."/>
            <person name="Dai G."/>
            <person name="Sun C."/>
            <person name="Schmutz J."/>
            <person name="Leebens-Mack J.H."/>
            <person name="Li F.W."/>
            <person name="Wang L."/>
        </authorList>
    </citation>
    <scope>NUCLEOTIDE SEQUENCE [LARGE SCALE GENOMIC DNA]</scope>
    <source>
        <strain evidence="2">cv. PW_Plant_1</strain>
    </source>
</reference>
<dbReference type="EMBL" id="CM055106">
    <property type="protein sequence ID" value="KAJ7530107.1"/>
    <property type="molecule type" value="Genomic_DNA"/>
</dbReference>
<gene>
    <name evidence="1" type="ORF">O6H91_15G079400</name>
</gene>
<accession>A0ACC2BK82</accession>
<comment type="caution">
    <text evidence="1">The sequence shown here is derived from an EMBL/GenBank/DDBJ whole genome shotgun (WGS) entry which is preliminary data.</text>
</comment>
<evidence type="ECO:0000313" key="2">
    <source>
        <dbReference type="Proteomes" id="UP001162992"/>
    </source>
</evidence>
<dbReference type="Proteomes" id="UP001162992">
    <property type="component" value="Chromosome 15"/>
</dbReference>
<proteinExistence type="predicted"/>
<organism evidence="1 2">
    <name type="scientific">Diphasiastrum complanatum</name>
    <name type="common">Issler's clubmoss</name>
    <name type="synonym">Lycopodium complanatum</name>
    <dbReference type="NCBI Taxonomy" id="34168"/>
    <lineage>
        <taxon>Eukaryota</taxon>
        <taxon>Viridiplantae</taxon>
        <taxon>Streptophyta</taxon>
        <taxon>Embryophyta</taxon>
        <taxon>Tracheophyta</taxon>
        <taxon>Lycopodiopsida</taxon>
        <taxon>Lycopodiales</taxon>
        <taxon>Lycopodiaceae</taxon>
        <taxon>Lycopodioideae</taxon>
        <taxon>Diphasiastrum</taxon>
    </lineage>
</organism>
<protein>
    <submittedName>
        <fullName evidence="1">Uncharacterized protein</fullName>
    </submittedName>
</protein>
<evidence type="ECO:0000313" key="1">
    <source>
        <dbReference type="EMBL" id="KAJ7530107.1"/>
    </source>
</evidence>